<dbReference type="InterPro" id="IPR013783">
    <property type="entry name" value="Ig-like_fold"/>
</dbReference>
<reference evidence="2 3" key="1">
    <citation type="submission" date="2023-07" db="EMBL/GenBank/DDBJ databases">
        <title>Sorghum-associated microbial communities from plants grown in Nebraska, USA.</title>
        <authorList>
            <person name="Schachtman D."/>
        </authorList>
    </citation>
    <scope>NUCLEOTIDE SEQUENCE [LARGE SCALE GENOMIC DNA]</scope>
    <source>
        <strain evidence="2 3">DS1709</strain>
    </source>
</reference>
<keyword evidence="3" id="KW-1185">Reference proteome</keyword>
<sequence>MKGYLLLFFLFMTSSSSLFYSQTLTPRKPQKEKASALTMKAGAFIDVNAPGYAPSTFDPLQLVKDVLISSGTNSCVTPNVSNVQVSPSLPASDANRSWGYFHKATTNFPFTDGIVLSTGHVRKAGNNYESGTLGDDLQTGSDPDLVAATNPSGTLNDAVILEFDFVPTSSQVKFNYLFASEEYTGSFPCSFSDAFALLLKPTAGGPYVNMAIVPAPGTGPVSVTNIHPQNSFTGFDMGCGAPNVAFFGGYNTSNIETNFNGRTVPMQATATVVPGQSYHFKMVLGDALDSSYDSAVFLEGGSFNIGVELLDPTGATLPEEINVCDNVPQVITASVSDPNMTYQWFFNGVAVPGATTPTITATQPGNYEIQVSFPGNPCPGKANIKINGGTTPAAVDASLLLCTTTDVTWFDLTDAMPSISTTTGAVFHFYEDQADALAQNDDYIQDVLHYNGNDGQILYVVVSNGGFCSKMIELKLLKEGRPTAHVVASKLKVCPGEVVDFTATGGATYEWSNFPGTGNTQSATVYNTTTFTVYALGPKGCKSSLPATITVEVVPALTSPLADVEICQGDRVTLDAGAGPNYTYQWSTGEITQTINVDQLGIYTVTIKNGYCEKTFTAHVLAAASPFVTNVDYSNNTLTITAEVPMINNIPQTVEYSVDGGISWQSSNVFTGLQNNTTYHIQVRTVGTSCVGALEFFTLHISNIITPNQDGVNDTLDLTALGDFKNFTGSVYDRYGAEMFRFSKQTPIWDGTVGGKKLPTATYWFKFNFQYPKSKANMSQSGWIMLKNRE</sequence>
<comment type="caution">
    <text evidence="2">The sequence shown here is derived from an EMBL/GenBank/DDBJ whole genome shotgun (WGS) entry which is preliminary data.</text>
</comment>
<accession>A0ABU1L9V5</accession>
<dbReference type="Pfam" id="PF13585">
    <property type="entry name" value="CHU_C"/>
    <property type="match status" value="1"/>
</dbReference>
<feature type="signal peptide" evidence="1">
    <location>
        <begin position="1"/>
        <end position="20"/>
    </location>
</feature>
<feature type="chain" id="PRO_5047375334" evidence="1">
    <location>
        <begin position="21"/>
        <end position="790"/>
    </location>
</feature>
<keyword evidence="1" id="KW-0732">Signal</keyword>
<dbReference type="NCBIfam" id="NF038133">
    <property type="entry name" value="choice_anch_L"/>
    <property type="match status" value="1"/>
</dbReference>
<dbReference type="RefSeq" id="WP_115981811.1">
    <property type="nucleotide sequence ID" value="NZ_JAVDQS010000001.1"/>
</dbReference>
<dbReference type="EMBL" id="JAVDQS010000001">
    <property type="protein sequence ID" value="MDR6403492.1"/>
    <property type="molecule type" value="Genomic_DNA"/>
</dbReference>
<dbReference type="InterPro" id="IPR049804">
    <property type="entry name" value="Choice_anch_L"/>
</dbReference>
<dbReference type="NCBIfam" id="TIGR04131">
    <property type="entry name" value="Bac_Flav_CTERM"/>
    <property type="match status" value="1"/>
</dbReference>
<evidence type="ECO:0000256" key="1">
    <source>
        <dbReference type="SAM" id="SignalP"/>
    </source>
</evidence>
<dbReference type="Proteomes" id="UP001184853">
    <property type="component" value="Unassembled WGS sequence"/>
</dbReference>
<dbReference type="Gene3D" id="2.60.40.10">
    <property type="entry name" value="Immunoglobulins"/>
    <property type="match status" value="1"/>
</dbReference>
<proteinExistence type="predicted"/>
<dbReference type="InterPro" id="IPR026341">
    <property type="entry name" value="T9SS_type_B"/>
</dbReference>
<organism evidence="2 3">
    <name type="scientific">Chryseobacterium geocarposphaerae</name>
    <dbReference type="NCBI Taxonomy" id="1416776"/>
    <lineage>
        <taxon>Bacteria</taxon>
        <taxon>Pseudomonadati</taxon>
        <taxon>Bacteroidota</taxon>
        <taxon>Flavobacteriia</taxon>
        <taxon>Flavobacteriales</taxon>
        <taxon>Weeksellaceae</taxon>
        <taxon>Chryseobacterium group</taxon>
        <taxon>Chryseobacterium</taxon>
    </lineage>
</organism>
<evidence type="ECO:0000313" key="2">
    <source>
        <dbReference type="EMBL" id="MDR6403492.1"/>
    </source>
</evidence>
<evidence type="ECO:0000313" key="3">
    <source>
        <dbReference type="Proteomes" id="UP001184853"/>
    </source>
</evidence>
<protein>
    <submittedName>
        <fullName evidence="2">Gliding motility-associated-like protein</fullName>
    </submittedName>
</protein>
<name>A0ABU1L9V5_9FLAO</name>
<gene>
    <name evidence="2" type="ORF">J2781_000396</name>
</gene>